<organism evidence="2 3">
    <name type="scientific">Spodoptera exigua</name>
    <name type="common">Beet armyworm</name>
    <name type="synonym">Noctua fulgens</name>
    <dbReference type="NCBI Taxonomy" id="7107"/>
    <lineage>
        <taxon>Eukaryota</taxon>
        <taxon>Metazoa</taxon>
        <taxon>Ecdysozoa</taxon>
        <taxon>Arthropoda</taxon>
        <taxon>Hexapoda</taxon>
        <taxon>Insecta</taxon>
        <taxon>Pterygota</taxon>
        <taxon>Neoptera</taxon>
        <taxon>Endopterygota</taxon>
        <taxon>Lepidoptera</taxon>
        <taxon>Glossata</taxon>
        <taxon>Ditrysia</taxon>
        <taxon>Noctuoidea</taxon>
        <taxon>Noctuidae</taxon>
        <taxon>Amphipyrinae</taxon>
        <taxon>Spodoptera</taxon>
    </lineage>
</organism>
<dbReference type="Proteomes" id="UP000814243">
    <property type="component" value="Unassembled WGS sequence"/>
</dbReference>
<evidence type="ECO:0000313" key="2">
    <source>
        <dbReference type="EMBL" id="KAH9634844.1"/>
    </source>
</evidence>
<sequence>MEFGDQNFINVSQIKSDEHNERANFNSETDDPLQELGVDLNPPRYYKLDDIVFAEPLPNISNDEKALKGKF</sequence>
<gene>
    <name evidence="2" type="ORF">HF086_016123</name>
</gene>
<name>A0A922MDX4_SPOEX</name>
<protein>
    <submittedName>
        <fullName evidence="2">Uncharacterized protein</fullName>
    </submittedName>
</protein>
<evidence type="ECO:0000256" key="1">
    <source>
        <dbReference type="SAM" id="MobiDB-lite"/>
    </source>
</evidence>
<accession>A0A922MDX4</accession>
<proteinExistence type="predicted"/>
<feature type="region of interest" description="Disordered" evidence="1">
    <location>
        <begin position="15"/>
        <end position="35"/>
    </location>
</feature>
<evidence type="ECO:0000313" key="3">
    <source>
        <dbReference type="Proteomes" id="UP000814243"/>
    </source>
</evidence>
<dbReference type="AlphaFoldDB" id="A0A922MDX4"/>
<comment type="caution">
    <text evidence="2">The sequence shown here is derived from an EMBL/GenBank/DDBJ whole genome shotgun (WGS) entry which is preliminary data.</text>
</comment>
<reference evidence="2" key="1">
    <citation type="journal article" date="2021" name="G3 (Bethesda)">
        <title>Genome and transcriptome analysis of the beet armyworm Spodoptera exigua reveals targets for pest control. .</title>
        <authorList>
            <person name="Simon S."/>
            <person name="Breeschoten T."/>
            <person name="Jansen H.J."/>
            <person name="Dirks R.P."/>
            <person name="Schranz M.E."/>
            <person name="Ros V.I.D."/>
        </authorList>
    </citation>
    <scope>NUCLEOTIDE SEQUENCE</scope>
    <source>
        <strain evidence="2">TB_SE_WUR_2020</strain>
    </source>
</reference>
<dbReference type="EMBL" id="JACEFF010000588">
    <property type="protein sequence ID" value="KAH9634844.1"/>
    <property type="molecule type" value="Genomic_DNA"/>
</dbReference>